<dbReference type="Proteomes" id="UP000279089">
    <property type="component" value="Unassembled WGS sequence"/>
</dbReference>
<dbReference type="EMBL" id="RMBX01000009">
    <property type="protein sequence ID" value="RPD39963.1"/>
    <property type="molecule type" value="Genomic_DNA"/>
</dbReference>
<dbReference type="Pfam" id="PF14344">
    <property type="entry name" value="DUF4397"/>
    <property type="match status" value="1"/>
</dbReference>
<dbReference type="InterPro" id="IPR025510">
    <property type="entry name" value="DUF4397"/>
</dbReference>
<comment type="caution">
    <text evidence="2">The sequence shown here is derived from an EMBL/GenBank/DDBJ whole genome shotgun (WGS) entry which is preliminary data.</text>
</comment>
<dbReference type="PROSITE" id="PS51257">
    <property type="entry name" value="PROKAR_LIPOPROTEIN"/>
    <property type="match status" value="1"/>
</dbReference>
<proteinExistence type="predicted"/>
<reference evidence="3" key="1">
    <citation type="submission" date="2018-11" db="EMBL/GenBank/DDBJ databases">
        <title>Chitinophaga lutea sp.nov., isolate from arsenic contaminated soil.</title>
        <authorList>
            <person name="Zong Y."/>
        </authorList>
    </citation>
    <scope>NUCLEOTIDE SEQUENCE [LARGE SCALE GENOMIC DNA]</scope>
    <source>
        <strain evidence="3">YLT18</strain>
    </source>
</reference>
<dbReference type="RefSeq" id="WP_120517749.1">
    <property type="nucleotide sequence ID" value="NZ_QXZY01000010.1"/>
</dbReference>
<dbReference type="AlphaFoldDB" id="A0A3N4MX37"/>
<evidence type="ECO:0000313" key="3">
    <source>
        <dbReference type="Proteomes" id="UP000279089"/>
    </source>
</evidence>
<evidence type="ECO:0000259" key="1">
    <source>
        <dbReference type="Pfam" id="PF14344"/>
    </source>
</evidence>
<accession>A0A3N4MX37</accession>
<evidence type="ECO:0000313" key="2">
    <source>
        <dbReference type="EMBL" id="RPD39963.1"/>
    </source>
</evidence>
<organism evidence="2 3">
    <name type="scientific">Chitinophaga barathri</name>
    <dbReference type="NCBI Taxonomy" id="1647451"/>
    <lineage>
        <taxon>Bacteria</taxon>
        <taxon>Pseudomonadati</taxon>
        <taxon>Bacteroidota</taxon>
        <taxon>Chitinophagia</taxon>
        <taxon>Chitinophagales</taxon>
        <taxon>Chitinophagaceae</taxon>
        <taxon>Chitinophaga</taxon>
    </lineage>
</organism>
<gene>
    <name evidence="2" type="ORF">EG028_17730</name>
</gene>
<name>A0A3N4MX37_9BACT</name>
<feature type="domain" description="DUF4397" evidence="1">
    <location>
        <begin position="107"/>
        <end position="186"/>
    </location>
</feature>
<keyword evidence="3" id="KW-1185">Reference proteome</keyword>
<sequence length="282" mass="31519">MKKTNSKKYIRGKFLAFGILLFTACEKTPEILQPEDSRLSFYNTSQHLENAMRTVYGSAPLSLDGSSVREDEADIRFDYITLGEWGQVMFPVATVNGTFDRSFPWMSFLSVSPGRHSVGFHSPDSLHSLLTETEIETRTGARSCLFLADSLGVYQTLFLVDESRAAAREARIRVTHLSPDAGPVELWVNGQQLDMPGALQYRNTTAFISWDIPENQADTLLRLQVRSTGTDILGRANLSIKPGETGHIIIYGYYNGASYEDPATGETVTISPDFKVRRLKYN</sequence>
<protein>
    <recommendedName>
        <fullName evidence="1">DUF4397 domain-containing protein</fullName>
    </recommendedName>
</protein>